<proteinExistence type="predicted"/>
<feature type="region of interest" description="Disordered" evidence="1">
    <location>
        <begin position="204"/>
        <end position="223"/>
    </location>
</feature>
<name>A0ABR1J6F2_9AGAR</name>
<organism evidence="2 3">
    <name type="scientific">Marasmiellus scandens</name>
    <dbReference type="NCBI Taxonomy" id="2682957"/>
    <lineage>
        <taxon>Eukaryota</taxon>
        <taxon>Fungi</taxon>
        <taxon>Dikarya</taxon>
        <taxon>Basidiomycota</taxon>
        <taxon>Agaricomycotina</taxon>
        <taxon>Agaricomycetes</taxon>
        <taxon>Agaricomycetidae</taxon>
        <taxon>Agaricales</taxon>
        <taxon>Marasmiineae</taxon>
        <taxon>Omphalotaceae</taxon>
        <taxon>Marasmiellus</taxon>
    </lineage>
</organism>
<accession>A0ABR1J6F2</accession>
<gene>
    <name evidence="2" type="ORF">VKT23_014169</name>
</gene>
<evidence type="ECO:0000313" key="2">
    <source>
        <dbReference type="EMBL" id="KAK7447460.1"/>
    </source>
</evidence>
<keyword evidence="3" id="KW-1185">Reference proteome</keyword>
<comment type="caution">
    <text evidence="2">The sequence shown here is derived from an EMBL/GenBank/DDBJ whole genome shotgun (WGS) entry which is preliminary data.</text>
</comment>
<reference evidence="2 3" key="1">
    <citation type="submission" date="2024-01" db="EMBL/GenBank/DDBJ databases">
        <title>A draft genome for the cacao thread blight pathogen Marasmiellus scandens.</title>
        <authorList>
            <person name="Baruah I.K."/>
            <person name="Leung J."/>
            <person name="Bukari Y."/>
            <person name="Amoako-Attah I."/>
            <person name="Meinhardt L.W."/>
            <person name="Bailey B.A."/>
            <person name="Cohen S.P."/>
        </authorList>
    </citation>
    <scope>NUCLEOTIDE SEQUENCE [LARGE SCALE GENOMIC DNA]</scope>
    <source>
        <strain evidence="2 3">GH-19</strain>
    </source>
</reference>
<sequence length="223" mass="24264">MFIYNGKLNWFNYAVDECFTIVLPAGVALNDPVSAHWQWTVDASGNKKKNVSMTGTIGTVTTNNEYRIGFAFNYYSFEAVVSNDFKTLTVTMRNPKGDHSDPMTLTKQYSPKPSTTVLTGKLNWLTYADNEMVTLVIPCGVSNGAPVGLYFEWTVDANGNKKGNVTENSTFREVSTASSGDVTGVFGEGYYTYKVTMASGGQEATLHMSNPGGSTTSSELKKA</sequence>
<evidence type="ECO:0000313" key="3">
    <source>
        <dbReference type="Proteomes" id="UP001498398"/>
    </source>
</evidence>
<protein>
    <submittedName>
        <fullName evidence="2">Uncharacterized protein</fullName>
    </submittedName>
</protein>
<feature type="compositionally biased region" description="Polar residues" evidence="1">
    <location>
        <begin position="207"/>
        <end position="223"/>
    </location>
</feature>
<dbReference type="Proteomes" id="UP001498398">
    <property type="component" value="Unassembled WGS sequence"/>
</dbReference>
<dbReference type="EMBL" id="JBANRG010000041">
    <property type="protein sequence ID" value="KAK7447460.1"/>
    <property type="molecule type" value="Genomic_DNA"/>
</dbReference>
<evidence type="ECO:0000256" key="1">
    <source>
        <dbReference type="SAM" id="MobiDB-lite"/>
    </source>
</evidence>